<feature type="region of interest" description="Disordered" evidence="1">
    <location>
        <begin position="65"/>
        <end position="84"/>
    </location>
</feature>
<proteinExistence type="predicted"/>
<evidence type="ECO:0000313" key="3">
    <source>
        <dbReference type="Proteomes" id="UP001165121"/>
    </source>
</evidence>
<keyword evidence="3" id="KW-1185">Reference proteome</keyword>
<dbReference type="EMBL" id="BSXT01001760">
    <property type="protein sequence ID" value="GMF45003.1"/>
    <property type="molecule type" value="Genomic_DNA"/>
</dbReference>
<comment type="caution">
    <text evidence="2">The sequence shown here is derived from an EMBL/GenBank/DDBJ whole genome shotgun (WGS) entry which is preliminary data.</text>
</comment>
<sequence>MSCGGRNDFRLGQRYKDKLLATGTLHDVIPCDAQTCIDAHLGTATLSALQAIPILPTPQLATASQFSGTHRPTAGQQHTTSPMSSVLKTGLRPEIWSTEQLRPALCTYFAELA</sequence>
<evidence type="ECO:0000313" key="2">
    <source>
        <dbReference type="EMBL" id="GMF45003.1"/>
    </source>
</evidence>
<name>A0A9W6XT80_9STRA</name>
<gene>
    <name evidence="2" type="ORF">Pfra01_001594300</name>
</gene>
<protein>
    <submittedName>
        <fullName evidence="2">Unnamed protein product</fullName>
    </submittedName>
</protein>
<organism evidence="2 3">
    <name type="scientific">Phytophthora fragariaefolia</name>
    <dbReference type="NCBI Taxonomy" id="1490495"/>
    <lineage>
        <taxon>Eukaryota</taxon>
        <taxon>Sar</taxon>
        <taxon>Stramenopiles</taxon>
        <taxon>Oomycota</taxon>
        <taxon>Peronosporomycetes</taxon>
        <taxon>Peronosporales</taxon>
        <taxon>Peronosporaceae</taxon>
        <taxon>Phytophthora</taxon>
    </lineage>
</organism>
<dbReference type="OrthoDB" id="145424at2759"/>
<dbReference type="AlphaFoldDB" id="A0A9W6XT80"/>
<dbReference type="Proteomes" id="UP001165121">
    <property type="component" value="Unassembled WGS sequence"/>
</dbReference>
<accession>A0A9W6XT80</accession>
<reference evidence="2" key="1">
    <citation type="submission" date="2023-04" db="EMBL/GenBank/DDBJ databases">
        <title>Phytophthora fragariaefolia NBRC 109709.</title>
        <authorList>
            <person name="Ichikawa N."/>
            <person name="Sato H."/>
            <person name="Tonouchi N."/>
        </authorList>
    </citation>
    <scope>NUCLEOTIDE SEQUENCE</scope>
    <source>
        <strain evidence="2">NBRC 109709</strain>
    </source>
</reference>
<evidence type="ECO:0000256" key="1">
    <source>
        <dbReference type="SAM" id="MobiDB-lite"/>
    </source>
</evidence>